<keyword evidence="2" id="KW-1185">Reference proteome</keyword>
<evidence type="ECO:0000313" key="1">
    <source>
        <dbReference type="EMBL" id="MBC8528255.1"/>
    </source>
</evidence>
<evidence type="ECO:0008006" key="3">
    <source>
        <dbReference type="Google" id="ProtNLM"/>
    </source>
</evidence>
<name>A0A926D0U6_9FIRM</name>
<gene>
    <name evidence="1" type="ORF">H8699_02220</name>
</gene>
<accession>A0A926D0U6</accession>
<protein>
    <recommendedName>
        <fullName evidence="3">Replicative helicase inhibitor G39P N-terminal domain-containing protein</fullName>
    </recommendedName>
</protein>
<dbReference type="AlphaFoldDB" id="A0A926D0U6"/>
<comment type="caution">
    <text evidence="1">The sequence shown here is derived from an EMBL/GenBank/DDBJ whole genome shotgun (WGS) entry which is preliminary data.</text>
</comment>
<dbReference type="Gene3D" id="1.10.8.200">
    <property type="entry name" value="Replisome organizer (g39p helicase loader/inhibitor protein)"/>
    <property type="match status" value="1"/>
</dbReference>
<evidence type="ECO:0000313" key="2">
    <source>
        <dbReference type="Proteomes" id="UP000654279"/>
    </source>
</evidence>
<reference evidence="1" key="1">
    <citation type="submission" date="2020-08" db="EMBL/GenBank/DDBJ databases">
        <title>Genome public.</title>
        <authorList>
            <person name="Liu C."/>
            <person name="Sun Q."/>
        </authorList>
    </citation>
    <scope>NUCLEOTIDE SEQUENCE</scope>
    <source>
        <strain evidence="1">NSJ-44</strain>
    </source>
</reference>
<organism evidence="1 2">
    <name type="scientific">Luoshenia tenuis</name>
    <dbReference type="NCBI Taxonomy" id="2763654"/>
    <lineage>
        <taxon>Bacteria</taxon>
        <taxon>Bacillati</taxon>
        <taxon>Bacillota</taxon>
        <taxon>Clostridia</taxon>
        <taxon>Christensenellales</taxon>
        <taxon>Christensenellaceae</taxon>
        <taxon>Luoshenia</taxon>
    </lineage>
</organism>
<proteinExistence type="predicted"/>
<sequence length="182" mass="20075">MTLQNTAKVLKMLCKAYPKSGIMPDEETVQLWNMMLDDMDDALIIAAIKSMIARSPYPPTIAEVRKNAVELARGTEGQLTGAEAWGIVQNAIGRYGYMQQSEALASMPPDVAQLVKRFGWKELCMEPINTTGVMRGQFIKAYDATAARNKEQLQIPASLREGFAALSNGMKMKQLEGGKDDE</sequence>
<dbReference type="EMBL" id="JACRSO010000001">
    <property type="protein sequence ID" value="MBC8528255.1"/>
    <property type="molecule type" value="Genomic_DNA"/>
</dbReference>
<dbReference type="Proteomes" id="UP000654279">
    <property type="component" value="Unassembled WGS sequence"/>
</dbReference>
<dbReference type="RefSeq" id="WP_249284292.1">
    <property type="nucleotide sequence ID" value="NZ_JACRSO010000001.1"/>
</dbReference>